<keyword evidence="7" id="KW-1185">Reference proteome</keyword>
<keyword evidence="1 4" id="KW-0378">Hydrolase</keyword>
<dbReference type="Pfam" id="PF19890">
    <property type="entry name" value="DUF6363"/>
    <property type="match status" value="1"/>
</dbReference>
<reference evidence="6 7" key="1">
    <citation type="submission" date="2019-03" db="EMBL/GenBank/DDBJ databases">
        <title>Genomic Encyclopedia of Type Strains, Phase IV (KMG-IV): sequencing the most valuable type-strain genomes for metagenomic binning, comparative biology and taxonomic classification.</title>
        <authorList>
            <person name="Goeker M."/>
        </authorList>
    </citation>
    <scope>NUCLEOTIDE SEQUENCE [LARGE SCALE GENOMIC DNA]</scope>
    <source>
        <strain evidence="6 7">DSM 28867</strain>
    </source>
</reference>
<dbReference type="RefSeq" id="WP_134168545.1">
    <property type="nucleotide sequence ID" value="NZ_SODD01000007.1"/>
</dbReference>
<feature type="short sequence motif" description="GXSXG" evidence="4">
    <location>
        <begin position="38"/>
        <end position="42"/>
    </location>
</feature>
<sequence length="283" mass="32259">MNQNVGIICEGGGTKAAYTSGVLKALLDHDIKLPYSVGISAGAENLLPYVSRQPYRLEVTGIEAGTQKDAVGIRPLFKEGGIFGLNAVFQFLEKKTPLDYDTFYKSRTRLDIGLYNIEKGTVEYYSKEYLDKDQTLVKASCALLLLTKPYKYLGGLYMDAGLIDMIPIEQSIRQGNTKHIFISTKEEGYVRKPAPGWQICLAKMKYRKYPHVARDLKLRHVRYKEQWDKVEELESKGQALVLRPSEDHGITRYTQDPDKLRGWFQLGYDDTIARLDTIKEFIK</sequence>
<organism evidence="6 7">
    <name type="scientific">Breznakia blatticola</name>
    <dbReference type="NCBI Taxonomy" id="1754012"/>
    <lineage>
        <taxon>Bacteria</taxon>
        <taxon>Bacillati</taxon>
        <taxon>Bacillota</taxon>
        <taxon>Erysipelotrichia</taxon>
        <taxon>Erysipelotrichales</taxon>
        <taxon>Erysipelotrichaceae</taxon>
        <taxon>Breznakia</taxon>
    </lineage>
</organism>
<proteinExistence type="predicted"/>
<dbReference type="Proteomes" id="UP000294743">
    <property type="component" value="Unassembled WGS sequence"/>
</dbReference>
<protein>
    <submittedName>
        <fullName evidence="6">Putative patatin/cPLA2 family phospholipase</fullName>
    </submittedName>
</protein>
<dbReference type="AlphaFoldDB" id="A0A4R8A5C7"/>
<evidence type="ECO:0000313" key="7">
    <source>
        <dbReference type="Proteomes" id="UP000294743"/>
    </source>
</evidence>
<dbReference type="InterPro" id="IPR016035">
    <property type="entry name" value="Acyl_Trfase/lysoPLipase"/>
</dbReference>
<dbReference type="PANTHER" id="PTHR14226:SF25">
    <property type="entry name" value="PHOSPHOESTERASE"/>
    <property type="match status" value="1"/>
</dbReference>
<keyword evidence="3 4" id="KW-0443">Lipid metabolism</keyword>
<dbReference type="InterPro" id="IPR002641">
    <property type="entry name" value="PNPLA_dom"/>
</dbReference>
<accession>A0A4R8A5C7</accession>
<dbReference type="PANTHER" id="PTHR14226">
    <property type="entry name" value="NEUROPATHY TARGET ESTERASE/SWISS CHEESE D.MELANOGASTER"/>
    <property type="match status" value="1"/>
</dbReference>
<dbReference type="CDD" id="cd07208">
    <property type="entry name" value="Pat_hypo_Ecoli_yjju_like"/>
    <property type="match status" value="1"/>
</dbReference>
<evidence type="ECO:0000256" key="4">
    <source>
        <dbReference type="PROSITE-ProRule" id="PRU01161"/>
    </source>
</evidence>
<comment type="caution">
    <text evidence="6">The sequence shown here is derived from an EMBL/GenBank/DDBJ whole genome shotgun (WGS) entry which is preliminary data.</text>
</comment>
<feature type="domain" description="PNPLA" evidence="5">
    <location>
        <begin position="7"/>
        <end position="172"/>
    </location>
</feature>
<dbReference type="EMBL" id="SODD01000007">
    <property type="protein sequence ID" value="TDW24931.1"/>
    <property type="molecule type" value="Genomic_DNA"/>
</dbReference>
<feature type="active site" description="Proton acceptor" evidence="4">
    <location>
        <position position="159"/>
    </location>
</feature>
<dbReference type="Gene3D" id="3.40.1090.10">
    <property type="entry name" value="Cytosolic phospholipase A2 catalytic domain"/>
    <property type="match status" value="2"/>
</dbReference>
<evidence type="ECO:0000256" key="3">
    <source>
        <dbReference type="ARBA" id="ARBA00023098"/>
    </source>
</evidence>
<evidence type="ECO:0000256" key="1">
    <source>
        <dbReference type="ARBA" id="ARBA00022801"/>
    </source>
</evidence>
<keyword evidence="2 4" id="KW-0442">Lipid degradation</keyword>
<evidence type="ECO:0000256" key="2">
    <source>
        <dbReference type="ARBA" id="ARBA00022963"/>
    </source>
</evidence>
<name>A0A4R8A5C7_9FIRM</name>
<dbReference type="SUPFAM" id="SSF52151">
    <property type="entry name" value="FabD/lysophospholipase-like"/>
    <property type="match status" value="1"/>
</dbReference>
<feature type="active site" description="Nucleophile" evidence="4">
    <location>
        <position position="40"/>
    </location>
</feature>
<evidence type="ECO:0000259" key="5">
    <source>
        <dbReference type="PROSITE" id="PS51635"/>
    </source>
</evidence>
<dbReference type="GO" id="GO:0016042">
    <property type="term" value="P:lipid catabolic process"/>
    <property type="evidence" value="ECO:0007669"/>
    <property type="project" value="UniProtKB-UniRule"/>
</dbReference>
<dbReference type="OrthoDB" id="9802424at2"/>
<dbReference type="InterPro" id="IPR050301">
    <property type="entry name" value="NTE"/>
</dbReference>
<dbReference type="Pfam" id="PF01734">
    <property type="entry name" value="Patatin"/>
    <property type="match status" value="1"/>
</dbReference>
<dbReference type="GO" id="GO:0016787">
    <property type="term" value="F:hydrolase activity"/>
    <property type="evidence" value="ECO:0007669"/>
    <property type="project" value="UniProtKB-UniRule"/>
</dbReference>
<gene>
    <name evidence="6" type="ORF">EDD63_10787</name>
</gene>
<dbReference type="PROSITE" id="PS51635">
    <property type="entry name" value="PNPLA"/>
    <property type="match status" value="1"/>
</dbReference>
<dbReference type="InterPro" id="IPR037483">
    <property type="entry name" value="YjjU-like"/>
</dbReference>
<dbReference type="InterPro" id="IPR045943">
    <property type="entry name" value="DUF6363"/>
</dbReference>
<comment type="caution">
    <text evidence="4">Lacks conserved residue(s) required for the propagation of feature annotation.</text>
</comment>
<evidence type="ECO:0000313" key="6">
    <source>
        <dbReference type="EMBL" id="TDW24931.1"/>
    </source>
</evidence>